<dbReference type="Gene3D" id="2.160.10.10">
    <property type="entry name" value="Hexapeptide repeat proteins"/>
    <property type="match status" value="1"/>
</dbReference>
<evidence type="ECO:0000256" key="6">
    <source>
        <dbReference type="ARBA" id="ARBA00023098"/>
    </source>
</evidence>
<dbReference type="Gene3D" id="1.20.1180.10">
    <property type="entry name" value="Udp N-acetylglucosamine O-acyltransferase, C-terminal domain"/>
    <property type="match status" value="1"/>
</dbReference>
<dbReference type="PROSITE" id="PS00101">
    <property type="entry name" value="HEXAPEP_TRANSFERASES"/>
    <property type="match status" value="2"/>
</dbReference>
<dbReference type="SUPFAM" id="SSF51161">
    <property type="entry name" value="Trimeric LpxA-like enzymes"/>
    <property type="match status" value="1"/>
</dbReference>
<dbReference type="GO" id="GO:0008780">
    <property type="term" value="F:acyl-[acyl-carrier-protein]-UDP-N-acetylglucosamine O-acyltransferase activity"/>
    <property type="evidence" value="ECO:0007669"/>
    <property type="project" value="UniProtKB-UniRule"/>
</dbReference>
<evidence type="ECO:0000256" key="4">
    <source>
        <dbReference type="ARBA" id="ARBA00022679"/>
    </source>
</evidence>
<protein>
    <recommendedName>
        <fullName evidence="8">Acyl-[acyl-carrier-protein]--UDP-N-acetylglucosamine O-acyltransferase</fullName>
        <shortName evidence="8">UDP-N-acetylglucosamine acyltransferase</shortName>
        <ecNumber evidence="8">2.3.1.129</ecNumber>
    </recommendedName>
</protein>
<dbReference type="PANTHER" id="PTHR43480">
    <property type="entry name" value="ACYL-[ACYL-CARRIER-PROTEIN]--UDP-N-ACETYLGLUCOSAMINE O-ACYLTRANSFERASE"/>
    <property type="match status" value="1"/>
</dbReference>
<dbReference type="EMBL" id="QFPW01000007">
    <property type="protein sequence ID" value="PZQ49404.1"/>
    <property type="molecule type" value="Genomic_DNA"/>
</dbReference>
<dbReference type="InterPro" id="IPR029098">
    <property type="entry name" value="Acetyltransf_C"/>
</dbReference>
<keyword evidence="3 8" id="KW-0441">Lipid A biosynthesis</keyword>
<evidence type="ECO:0000259" key="9">
    <source>
        <dbReference type="Pfam" id="PF13720"/>
    </source>
</evidence>
<evidence type="ECO:0000256" key="1">
    <source>
        <dbReference type="ARBA" id="ARBA00022490"/>
    </source>
</evidence>
<evidence type="ECO:0000256" key="2">
    <source>
        <dbReference type="ARBA" id="ARBA00022516"/>
    </source>
</evidence>
<comment type="function">
    <text evidence="8">Involved in the biosynthesis of lipid A, a phosphorylated glycolipid that anchors the lipopolysaccharide to the outer membrane of the cell.</text>
</comment>
<dbReference type="InterPro" id="IPR010137">
    <property type="entry name" value="Lipid_A_LpxA"/>
</dbReference>
<dbReference type="GO" id="GO:0009245">
    <property type="term" value="P:lipid A biosynthetic process"/>
    <property type="evidence" value="ECO:0007669"/>
    <property type="project" value="UniProtKB-UniRule"/>
</dbReference>
<comment type="pathway">
    <text evidence="8">Glycolipid biosynthesis; lipid IV(A) biosynthesis; lipid IV(A) from (3R)-3-hydroxytetradecanoyl-[acyl-carrier-protein] and UDP-N-acetyl-alpha-D-glucosamine: step 1/6.</text>
</comment>
<sequence>MTLHPSSIHPTAIVGEGADIGAGVRIGPYCVVGSEVVLGEGVVLHSHVAVAGVTRIGAGTQIFPFASIGHAPQDLKYAGERTELVIGANNRIREHVTMNPGTQGGGGVTRVGDGNLFMMSVHIGHDCQVGSGVIMANNATLAGHVVVEDNVILGGLAAVHQFVRIGRGAMIGGLAGVVADVIPYGSVIGERAHLAGLNLVGLKRRGAERAEIHGLRAAFGEIFAAEGTLQDRVDAAAAKHAGNALVEEVLRFITAESSRSFTVPA</sequence>
<dbReference type="HAMAP" id="MF_00387">
    <property type="entry name" value="LpxA"/>
    <property type="match status" value="1"/>
</dbReference>
<evidence type="ECO:0000256" key="8">
    <source>
        <dbReference type="HAMAP-Rule" id="MF_00387"/>
    </source>
</evidence>
<organism evidence="10 11">
    <name type="scientific">Rhodovulum sulfidophilum</name>
    <name type="common">Rhodobacter sulfidophilus</name>
    <dbReference type="NCBI Taxonomy" id="35806"/>
    <lineage>
        <taxon>Bacteria</taxon>
        <taxon>Pseudomonadati</taxon>
        <taxon>Pseudomonadota</taxon>
        <taxon>Alphaproteobacteria</taxon>
        <taxon>Rhodobacterales</taxon>
        <taxon>Paracoccaceae</taxon>
        <taxon>Rhodovulum</taxon>
    </lineage>
</organism>
<keyword evidence="1 8" id="KW-0963">Cytoplasm</keyword>
<dbReference type="UniPathway" id="UPA00359">
    <property type="reaction ID" value="UER00477"/>
</dbReference>
<dbReference type="Pfam" id="PF00132">
    <property type="entry name" value="Hexapep"/>
    <property type="match status" value="2"/>
</dbReference>
<dbReference type="InterPro" id="IPR001451">
    <property type="entry name" value="Hexapep"/>
</dbReference>
<comment type="catalytic activity">
    <reaction evidence="8">
        <text>a (3R)-hydroxyacyl-[ACP] + UDP-N-acetyl-alpha-D-glucosamine = a UDP-3-O-[(3R)-3-hydroxyacyl]-N-acetyl-alpha-D-glucosamine + holo-[ACP]</text>
        <dbReference type="Rhea" id="RHEA:67812"/>
        <dbReference type="Rhea" id="RHEA-COMP:9685"/>
        <dbReference type="Rhea" id="RHEA-COMP:9945"/>
        <dbReference type="ChEBI" id="CHEBI:57705"/>
        <dbReference type="ChEBI" id="CHEBI:64479"/>
        <dbReference type="ChEBI" id="CHEBI:78827"/>
        <dbReference type="ChEBI" id="CHEBI:173225"/>
        <dbReference type="EC" id="2.3.1.129"/>
    </reaction>
</comment>
<proteinExistence type="inferred from homology"/>
<dbReference type="Proteomes" id="UP000249185">
    <property type="component" value="Unassembled WGS sequence"/>
</dbReference>
<dbReference type="AlphaFoldDB" id="A0A2W5N8N0"/>
<evidence type="ECO:0000256" key="7">
    <source>
        <dbReference type="ARBA" id="ARBA00023315"/>
    </source>
</evidence>
<dbReference type="Pfam" id="PF13720">
    <property type="entry name" value="Acetyltransf_11"/>
    <property type="match status" value="1"/>
</dbReference>
<dbReference type="InterPro" id="IPR037157">
    <property type="entry name" value="Acetyltransf_C_sf"/>
</dbReference>
<keyword evidence="6 8" id="KW-0443">Lipid metabolism</keyword>
<dbReference type="InterPro" id="IPR011004">
    <property type="entry name" value="Trimer_LpxA-like_sf"/>
</dbReference>
<dbReference type="CDD" id="cd03351">
    <property type="entry name" value="LbH_UDP-GlcNAc_AT"/>
    <property type="match status" value="1"/>
</dbReference>
<evidence type="ECO:0000256" key="5">
    <source>
        <dbReference type="ARBA" id="ARBA00022737"/>
    </source>
</evidence>
<dbReference type="GO" id="GO:0005737">
    <property type="term" value="C:cytoplasm"/>
    <property type="evidence" value="ECO:0007669"/>
    <property type="project" value="UniProtKB-SubCell"/>
</dbReference>
<comment type="caution">
    <text evidence="10">The sequence shown here is derived from an EMBL/GenBank/DDBJ whole genome shotgun (WGS) entry which is preliminary data.</text>
</comment>
<keyword evidence="5 8" id="KW-0677">Repeat</keyword>
<evidence type="ECO:0000313" key="11">
    <source>
        <dbReference type="Proteomes" id="UP000249185"/>
    </source>
</evidence>
<dbReference type="NCBIfam" id="NF003657">
    <property type="entry name" value="PRK05289.1"/>
    <property type="match status" value="1"/>
</dbReference>
<comment type="subunit">
    <text evidence="8">Homotrimer.</text>
</comment>
<dbReference type="EC" id="2.3.1.129" evidence="8"/>
<reference evidence="10 11" key="1">
    <citation type="submission" date="2017-08" db="EMBL/GenBank/DDBJ databases">
        <title>Infants hospitalized years apart are colonized by the same room-sourced microbial strains.</title>
        <authorList>
            <person name="Brooks B."/>
            <person name="Olm M.R."/>
            <person name="Firek B.A."/>
            <person name="Baker R."/>
            <person name="Thomas B.C."/>
            <person name="Morowitz M.J."/>
            <person name="Banfield J.F."/>
        </authorList>
    </citation>
    <scope>NUCLEOTIDE SEQUENCE [LARGE SCALE GENOMIC DNA]</scope>
    <source>
        <strain evidence="10">S2_005_002_R2_34</strain>
    </source>
</reference>
<accession>A0A2W5N8N0</accession>
<evidence type="ECO:0000256" key="3">
    <source>
        <dbReference type="ARBA" id="ARBA00022556"/>
    </source>
</evidence>
<dbReference type="GO" id="GO:0016020">
    <property type="term" value="C:membrane"/>
    <property type="evidence" value="ECO:0007669"/>
    <property type="project" value="GOC"/>
</dbReference>
<keyword evidence="4 8" id="KW-0808">Transferase</keyword>
<feature type="domain" description="UDP N-acetylglucosamine O-acyltransferase C-terminal" evidence="9">
    <location>
        <begin position="180"/>
        <end position="260"/>
    </location>
</feature>
<comment type="similarity">
    <text evidence="8">Belongs to the transferase hexapeptide repeat family. LpxA subfamily.</text>
</comment>
<keyword evidence="2 8" id="KW-0444">Lipid biosynthesis</keyword>
<gene>
    <name evidence="8" type="primary">lpxA</name>
    <name evidence="10" type="ORF">DI556_11070</name>
</gene>
<name>A0A2W5N8N0_RHOSU</name>
<evidence type="ECO:0000313" key="10">
    <source>
        <dbReference type="EMBL" id="PZQ49404.1"/>
    </source>
</evidence>
<dbReference type="PANTHER" id="PTHR43480:SF1">
    <property type="entry name" value="ACYL-[ACYL-CARRIER-PROTEIN]--UDP-N-ACETYLGLUCOSAMINE O-ACYLTRANSFERASE, MITOCHONDRIAL-RELATED"/>
    <property type="match status" value="1"/>
</dbReference>
<dbReference type="NCBIfam" id="TIGR01852">
    <property type="entry name" value="lipid_A_lpxA"/>
    <property type="match status" value="1"/>
</dbReference>
<keyword evidence="7 8" id="KW-0012">Acyltransferase</keyword>
<dbReference type="PIRSF" id="PIRSF000456">
    <property type="entry name" value="UDP-GlcNAc_acltr"/>
    <property type="match status" value="1"/>
</dbReference>
<dbReference type="InterPro" id="IPR018357">
    <property type="entry name" value="Hexapep_transf_CS"/>
</dbReference>
<comment type="subcellular location">
    <subcellularLocation>
        <location evidence="8">Cytoplasm</location>
    </subcellularLocation>
</comment>